<evidence type="ECO:0000313" key="3">
    <source>
        <dbReference type="Proteomes" id="UP000006166"/>
    </source>
</evidence>
<feature type="transmembrane region" description="Helical" evidence="1">
    <location>
        <begin position="12"/>
        <end position="30"/>
    </location>
</feature>
<gene>
    <name evidence="2" type="ORF">BSV1_D02</name>
</gene>
<dbReference type="EMBL" id="CP001519">
    <property type="protein sequence ID" value="ACN93370.1"/>
    <property type="molecule type" value="Genomic_DNA"/>
</dbReference>
<geneLocation type="plasmid" evidence="2 3">
    <name>SV1_lp17</name>
</geneLocation>
<dbReference type="AlphaFoldDB" id="A0A806C6Q4"/>
<proteinExistence type="predicted"/>
<keyword evidence="1" id="KW-1133">Transmembrane helix</keyword>
<sequence length="37" mass="4265">MLLEIRLLYSFYKAPAVITCAVVFSMYSILKIRIIKG</sequence>
<name>A0A806C6Q4_9SPIR</name>
<evidence type="ECO:0000313" key="2">
    <source>
        <dbReference type="EMBL" id="ACN93370.1"/>
    </source>
</evidence>
<organism evidence="2 3">
    <name type="scientific">Borreliella finlandensis</name>
    <dbReference type="NCBI Taxonomy" id="498741"/>
    <lineage>
        <taxon>Bacteria</taxon>
        <taxon>Pseudomonadati</taxon>
        <taxon>Spirochaetota</taxon>
        <taxon>Spirochaetia</taxon>
        <taxon>Spirochaetales</taxon>
        <taxon>Borreliaceae</taxon>
        <taxon>Borreliella</taxon>
    </lineage>
</organism>
<keyword evidence="1" id="KW-0472">Membrane</keyword>
<keyword evidence="3" id="KW-1185">Reference proteome</keyword>
<keyword evidence="1" id="KW-0812">Transmembrane</keyword>
<protein>
    <submittedName>
        <fullName evidence="2">Uncharacterized protein</fullName>
    </submittedName>
</protein>
<accession>A0A806C6Q4</accession>
<dbReference type="Proteomes" id="UP000006166">
    <property type="component" value="Plasmid SV1_lp17"/>
</dbReference>
<evidence type="ECO:0000256" key="1">
    <source>
        <dbReference type="SAM" id="Phobius"/>
    </source>
</evidence>
<reference evidence="2 3" key="1">
    <citation type="journal article" date="2011" name="J. Bacteriol.">
        <title>Whole genome sequence of an unusual Borrelia burgdorferi sensu lato isolate.</title>
        <authorList>
            <person name="Casjens S.R."/>
            <person name="Fraser-Liggett C.M."/>
            <person name="Mongodin E.F."/>
            <person name="Qiu W.G."/>
            <person name="Dunn J.J."/>
            <person name="Luft B.J."/>
            <person name="Schutzer S.E."/>
        </authorList>
    </citation>
    <scope>NUCLEOTIDE SEQUENCE [LARGE SCALE GENOMIC DNA]</scope>
    <source>
        <strain evidence="2 3">SV1</strain>
    </source>
</reference>
<keyword evidence="2" id="KW-0614">Plasmid</keyword>